<evidence type="ECO:0000256" key="2">
    <source>
        <dbReference type="SAM" id="SignalP"/>
    </source>
</evidence>
<gene>
    <name evidence="3" type="ORF">R6U77_16070</name>
</gene>
<keyword evidence="1" id="KW-1133">Transmembrane helix</keyword>
<feature type="signal peptide" evidence="2">
    <location>
        <begin position="1"/>
        <end position="21"/>
    </location>
</feature>
<keyword evidence="1" id="KW-0472">Membrane</keyword>
<keyword evidence="1" id="KW-0812">Transmembrane</keyword>
<evidence type="ECO:0000313" key="4">
    <source>
        <dbReference type="Proteomes" id="UP001322664"/>
    </source>
</evidence>
<dbReference type="EMBL" id="CP137624">
    <property type="protein sequence ID" value="WPK11389.1"/>
    <property type="molecule type" value="Genomic_DNA"/>
</dbReference>
<protein>
    <recommendedName>
        <fullName evidence="5">SLH domain-containing protein</fullName>
    </recommendedName>
</protein>
<feature type="chain" id="PRO_5046252220" description="SLH domain-containing protein" evidence="2">
    <location>
        <begin position="22"/>
        <end position="274"/>
    </location>
</feature>
<accession>A0ABZ0RWG0</accession>
<dbReference type="Proteomes" id="UP001322664">
    <property type="component" value="Chromosome"/>
</dbReference>
<dbReference type="RefSeq" id="WP_319836430.1">
    <property type="nucleotide sequence ID" value="NZ_CP137624.1"/>
</dbReference>
<proteinExistence type="predicted"/>
<evidence type="ECO:0000313" key="3">
    <source>
        <dbReference type="EMBL" id="WPK11389.1"/>
    </source>
</evidence>
<evidence type="ECO:0000256" key="1">
    <source>
        <dbReference type="SAM" id="Phobius"/>
    </source>
</evidence>
<name>A0ABZ0RWG0_9BACI</name>
<evidence type="ECO:0008006" key="5">
    <source>
        <dbReference type="Google" id="ProtNLM"/>
    </source>
</evidence>
<reference evidence="3 4" key="1">
    <citation type="submission" date="2023-09" db="EMBL/GenBank/DDBJ databases">
        <authorList>
            <person name="Page C.A."/>
            <person name="Perez-Diaz I.M."/>
        </authorList>
    </citation>
    <scope>NUCLEOTIDE SEQUENCE [LARGE SCALE GENOMIC DNA]</scope>
    <source>
        <strain evidence="3 4">Ll15</strain>
    </source>
</reference>
<feature type="transmembrane region" description="Helical" evidence="1">
    <location>
        <begin position="253"/>
        <end position="271"/>
    </location>
</feature>
<keyword evidence="4" id="KW-1185">Reference proteome</keyword>
<sequence>MKKIMMLVAVCFLCVIQSVEAHTVTENNMYEDVAPTAENAQKILLLNSLGLLGYNGQDMKLGQDENLSRMEFAAWLAGFFHLEGDNFEQQANASLQEEYVSSLQGDLTYGELNAALFHKKLKLDKPEATLTKAQYIDFIVEHLNEDMGGHTLVQMGGFMEGPTGVIDDVKTADGAVTLTIDGKDYLLSGHPRISAQTDNAEEWAGKRVELSYFTTSNSSHGHHHAEQQSNDEAALQYVQLEQTVAEDNTKSKWLMPAIIIAVLAILALLFLKRK</sequence>
<organism evidence="3 4">
    <name type="scientific">Lysinibacillus louembei</name>
    <dbReference type="NCBI Taxonomy" id="1470088"/>
    <lineage>
        <taxon>Bacteria</taxon>
        <taxon>Bacillati</taxon>
        <taxon>Bacillota</taxon>
        <taxon>Bacilli</taxon>
        <taxon>Bacillales</taxon>
        <taxon>Bacillaceae</taxon>
        <taxon>Lysinibacillus</taxon>
    </lineage>
</organism>
<keyword evidence="2" id="KW-0732">Signal</keyword>